<sequence>MPSSNQRSTSTTNRPFTIVLTDNSELLRHTHAFQFPVNYNNFFPQITHQRQAINPVQNGANNNNDDIPEQLLNNLLGLELMDSWNRPFIYGQPTTAITQSRYFLITMTNYPNVLLRTQQYQEPPIQQYIQQYRGAIFIPNTSIRIGIDGSEHYEGFLYTILRFELEESIRTYLQRTQRLYPINLVFDLSNINQQR</sequence>
<evidence type="ECO:0000313" key="1">
    <source>
        <dbReference type="EMBL" id="CAF4479778.1"/>
    </source>
</evidence>
<dbReference type="Proteomes" id="UP000676336">
    <property type="component" value="Unassembled WGS sequence"/>
</dbReference>
<reference evidence="1" key="1">
    <citation type="submission" date="2021-02" db="EMBL/GenBank/DDBJ databases">
        <authorList>
            <person name="Nowell W R."/>
        </authorList>
    </citation>
    <scope>NUCLEOTIDE SEQUENCE</scope>
</reference>
<dbReference type="EMBL" id="CAJOBI010076385">
    <property type="protein sequence ID" value="CAF4479778.1"/>
    <property type="molecule type" value="Genomic_DNA"/>
</dbReference>
<evidence type="ECO:0000313" key="2">
    <source>
        <dbReference type="Proteomes" id="UP000676336"/>
    </source>
</evidence>
<protein>
    <submittedName>
        <fullName evidence="1">Uncharacterized protein</fullName>
    </submittedName>
</protein>
<accession>A0A8S2X6Q0</accession>
<organism evidence="1 2">
    <name type="scientific">Rotaria magnacalcarata</name>
    <dbReference type="NCBI Taxonomy" id="392030"/>
    <lineage>
        <taxon>Eukaryota</taxon>
        <taxon>Metazoa</taxon>
        <taxon>Spiralia</taxon>
        <taxon>Gnathifera</taxon>
        <taxon>Rotifera</taxon>
        <taxon>Eurotatoria</taxon>
        <taxon>Bdelloidea</taxon>
        <taxon>Philodinida</taxon>
        <taxon>Philodinidae</taxon>
        <taxon>Rotaria</taxon>
    </lineage>
</organism>
<gene>
    <name evidence="1" type="ORF">SMN809_LOCUS33976</name>
</gene>
<proteinExistence type="predicted"/>
<comment type="caution">
    <text evidence="1">The sequence shown here is derived from an EMBL/GenBank/DDBJ whole genome shotgun (WGS) entry which is preliminary data.</text>
</comment>
<dbReference type="AlphaFoldDB" id="A0A8S2X6Q0"/>
<name>A0A8S2X6Q0_9BILA</name>